<feature type="domain" description="Receptor ligand binding region" evidence="5">
    <location>
        <begin position="1"/>
        <end position="295"/>
    </location>
</feature>
<dbReference type="EMBL" id="NCKV01004909">
    <property type="protein sequence ID" value="RWS24416.1"/>
    <property type="molecule type" value="Genomic_DNA"/>
</dbReference>
<gene>
    <name evidence="6" type="ORF">B4U80_04076</name>
</gene>
<dbReference type="STRING" id="299467.A0A443SA31"/>
<keyword evidence="6" id="KW-0675">Receptor</keyword>
<keyword evidence="7" id="KW-1185">Reference proteome</keyword>
<protein>
    <submittedName>
        <fullName evidence="6">Glutamate receptor 1-like protein</fullName>
    </submittedName>
</protein>
<accession>A0A443SA31</accession>
<evidence type="ECO:0000256" key="4">
    <source>
        <dbReference type="ARBA" id="ARBA00023136"/>
    </source>
</evidence>
<dbReference type="InterPro" id="IPR028082">
    <property type="entry name" value="Peripla_BP_I"/>
</dbReference>
<dbReference type="Gene3D" id="3.40.50.2300">
    <property type="match status" value="2"/>
</dbReference>
<dbReference type="SUPFAM" id="SSF53822">
    <property type="entry name" value="Periplasmic binding protein-like I"/>
    <property type="match status" value="1"/>
</dbReference>
<evidence type="ECO:0000256" key="1">
    <source>
        <dbReference type="ARBA" id="ARBA00004370"/>
    </source>
</evidence>
<dbReference type="Proteomes" id="UP000288716">
    <property type="component" value="Unassembled WGS sequence"/>
</dbReference>
<name>A0A443SA31_9ACAR</name>
<dbReference type="GO" id="GO:0016020">
    <property type="term" value="C:membrane"/>
    <property type="evidence" value="ECO:0007669"/>
    <property type="project" value="UniProtKB-SubCell"/>
</dbReference>
<sequence length="298" mass="34560">CTLFEKGIFAIVSPIVGASFDTIVSYSNTFKMPFIHPGYSYRSRFQNNSFSLSLKPQYLPAVLEVMKHYKWESVIYLYDEEDVMCLSMSGLIKLQHLFGLLDDETFSFQLRAVKFIATAEEGYLFLKSLEQSDKDTRKYVILECKAEVAKDLITSHVRDIYVERRNFHFFLTSLIMDDFWGSKIAEFGAVNVTGFRILYRGSQQYRNFMKEWEKLNITDWPGAGKRFISVSAALMFDGTKVIQNAFERIYKRYPNLFQANFRRGAVYNNGSRGIDCAMKNGNSWEHGELIINYLKSKA</sequence>
<dbReference type="AlphaFoldDB" id="A0A443SA31"/>
<evidence type="ECO:0000256" key="2">
    <source>
        <dbReference type="ARBA" id="ARBA00022692"/>
    </source>
</evidence>
<dbReference type="Pfam" id="PF01094">
    <property type="entry name" value="ANF_receptor"/>
    <property type="match status" value="1"/>
</dbReference>
<dbReference type="VEuPathDB" id="VectorBase:LDEU007624"/>
<dbReference type="OrthoDB" id="5984008at2759"/>
<evidence type="ECO:0000313" key="7">
    <source>
        <dbReference type="Proteomes" id="UP000288716"/>
    </source>
</evidence>
<dbReference type="InterPro" id="IPR001828">
    <property type="entry name" value="ANF_lig-bd_rcpt"/>
</dbReference>
<evidence type="ECO:0000256" key="3">
    <source>
        <dbReference type="ARBA" id="ARBA00022989"/>
    </source>
</evidence>
<reference evidence="6 7" key="1">
    <citation type="journal article" date="2018" name="Gigascience">
        <title>Genomes of trombidid mites reveal novel predicted allergens and laterally-transferred genes associated with secondary metabolism.</title>
        <authorList>
            <person name="Dong X."/>
            <person name="Chaisiri K."/>
            <person name="Xia D."/>
            <person name="Armstrong S.D."/>
            <person name="Fang Y."/>
            <person name="Donnelly M.J."/>
            <person name="Kadowaki T."/>
            <person name="McGarry J.W."/>
            <person name="Darby A.C."/>
            <person name="Makepeace B.L."/>
        </authorList>
    </citation>
    <scope>NUCLEOTIDE SEQUENCE [LARGE SCALE GENOMIC DNA]</scope>
    <source>
        <strain evidence="6">UoL-UT</strain>
    </source>
</reference>
<evidence type="ECO:0000313" key="6">
    <source>
        <dbReference type="EMBL" id="RWS24416.1"/>
    </source>
</evidence>
<feature type="non-terminal residue" evidence="6">
    <location>
        <position position="1"/>
    </location>
</feature>
<keyword evidence="3" id="KW-1133">Transmembrane helix</keyword>
<organism evidence="6 7">
    <name type="scientific">Leptotrombidium deliense</name>
    <dbReference type="NCBI Taxonomy" id="299467"/>
    <lineage>
        <taxon>Eukaryota</taxon>
        <taxon>Metazoa</taxon>
        <taxon>Ecdysozoa</taxon>
        <taxon>Arthropoda</taxon>
        <taxon>Chelicerata</taxon>
        <taxon>Arachnida</taxon>
        <taxon>Acari</taxon>
        <taxon>Acariformes</taxon>
        <taxon>Trombidiformes</taxon>
        <taxon>Prostigmata</taxon>
        <taxon>Anystina</taxon>
        <taxon>Parasitengona</taxon>
        <taxon>Trombiculoidea</taxon>
        <taxon>Trombiculidae</taxon>
        <taxon>Leptotrombidium</taxon>
    </lineage>
</organism>
<evidence type="ECO:0000259" key="5">
    <source>
        <dbReference type="Pfam" id="PF01094"/>
    </source>
</evidence>
<proteinExistence type="predicted"/>
<feature type="non-terminal residue" evidence="6">
    <location>
        <position position="298"/>
    </location>
</feature>
<comment type="caution">
    <text evidence="6">The sequence shown here is derived from an EMBL/GenBank/DDBJ whole genome shotgun (WGS) entry which is preliminary data.</text>
</comment>
<keyword evidence="4" id="KW-0472">Membrane</keyword>
<comment type="subcellular location">
    <subcellularLocation>
        <location evidence="1">Membrane</location>
    </subcellularLocation>
</comment>
<keyword evidence="2" id="KW-0812">Transmembrane</keyword>